<geneLocation type="plastid" evidence="1"/>
<protein>
    <recommendedName>
        <fullName evidence="2">Mce/MlaD domain-containing protein</fullName>
    </recommendedName>
</protein>
<proteinExistence type="predicted"/>
<organism evidence="1">
    <name type="scientific">Dasysiphonia japonica</name>
    <dbReference type="NCBI Taxonomy" id="2506492"/>
    <lineage>
        <taxon>Eukaryota</taxon>
        <taxon>Rhodophyta</taxon>
        <taxon>Florideophyceae</taxon>
        <taxon>Rhodymeniophycidae</taxon>
        <taxon>Ceramiales</taxon>
        <taxon>Dasyaceae</taxon>
        <taxon>Dasysiphonia</taxon>
    </lineage>
</organism>
<name>A0A4D6WRJ6_9FLOR</name>
<evidence type="ECO:0000313" key="1">
    <source>
        <dbReference type="EMBL" id="QCI05802.1"/>
    </source>
</evidence>
<reference evidence="1" key="2">
    <citation type="submission" date="2019-04" db="EMBL/GenBank/DDBJ databases">
        <authorList>
            <person name="Pasella M."/>
        </authorList>
    </citation>
    <scope>NUCLEOTIDE SEQUENCE</scope>
    <source>
        <strain evidence="1">PD2948_2</strain>
    </source>
</reference>
<evidence type="ECO:0008006" key="2">
    <source>
        <dbReference type="Google" id="ProtNLM"/>
    </source>
</evidence>
<sequence>MQIGYIKKIYMKVNSIVFLVHIQSDKIIIPKKSIVETNQTGLFNDTVIDIIPLNKIKGYSYILKNNSLNVFSQSCLNSNFLCNYHYLYGVRGLNYDDLIRAATRISQRFDDPRFFSIVYMFLNNSFDISEDILNIFRLTSDIINLSAYFIEVFLLKYLL</sequence>
<dbReference type="EMBL" id="MK814641">
    <property type="protein sequence ID" value="QCI05802.1"/>
    <property type="molecule type" value="Genomic_DNA"/>
</dbReference>
<keyword evidence="1" id="KW-0934">Plastid</keyword>
<dbReference type="PANTHER" id="PTHR34675:SF1">
    <property type="entry name" value="PROTEIN TRIGALACTOSYLDIACYLGLYCEROL 2, CHLOROPLASTIC"/>
    <property type="match status" value="1"/>
</dbReference>
<reference evidence="1" key="1">
    <citation type="journal article" date="2019" name="Mol. Phylogenet. Evol.">
        <title>Morphological evolution and classification of the red algal order Ceramiales inferred using plastid phylogenomics.</title>
        <authorList>
            <person name="Diaz-Tapia P."/>
            <person name="Pasella M.M."/>
            <person name="Verbruggen H."/>
            <person name="Maggs C.A."/>
        </authorList>
    </citation>
    <scope>NUCLEOTIDE SEQUENCE</scope>
    <source>
        <strain evidence="1">PD2948_2</strain>
    </source>
</reference>
<dbReference type="PANTHER" id="PTHR34675">
    <property type="entry name" value="PROTEIN TRIGALACTOSYLDIACYLGLYCEROL 2, CHLOROPLASTIC"/>
    <property type="match status" value="1"/>
</dbReference>
<accession>A0A4D6WRJ6</accession>
<dbReference type="AlphaFoldDB" id="A0A4D6WRJ6"/>
<dbReference type="InterPro" id="IPR039342">
    <property type="entry name" value="TGD2-like"/>
</dbReference>
<gene>
    <name evidence="1" type="primary">ycf22</name>
</gene>